<evidence type="ECO:0000256" key="5">
    <source>
        <dbReference type="ARBA" id="ARBA00022898"/>
    </source>
</evidence>
<dbReference type="InterPro" id="IPR015424">
    <property type="entry name" value="PyrdxlP-dep_Trfase"/>
</dbReference>
<dbReference type="InterPro" id="IPR000192">
    <property type="entry name" value="Aminotrans_V_dom"/>
</dbReference>
<comment type="cofactor">
    <cofactor evidence="1 7">
        <name>pyridoxal 5'-phosphate</name>
        <dbReference type="ChEBI" id="CHEBI:597326"/>
    </cofactor>
</comment>
<keyword evidence="4" id="KW-0808">Transferase</keyword>
<dbReference type="OrthoDB" id="9808002at2"/>
<dbReference type="NCBIfam" id="TIGR03392">
    <property type="entry name" value="FeS_syn_CsdA"/>
    <property type="match status" value="1"/>
</dbReference>
<sequence>MYHFSATQFRKQFPAINSQTIHLDSAATALKPNSMIEAADNYYRHSGSSVYRGQSPESLRITENYEQGRKRVAKLINAESENTIIWTRGTTESINLIAQSYFRNHLTANDEIIVSELEHHSNLLPWLILAQQTGAKIVKWPVTQHYTLDIESLKPLLNPRSKVIAITQMSNVTGYQPNLAAVTSLAHAAGALVVVDGAQGVVHAPIDVTALNIDFYAFSAHKLYGPTGLGVCYGKPQLLAAMSPWHGGGKMLSEVNFEGFTPAPVPYCFEAGTPNIAGVIAFSATLDWLSHIDLHQSEAYCCSLIHYAYEELSKLEGFICYSQPNTPLLSFNFAGIHHSDLGLLLTEQKIALRYGQHCTQPLMDAIAITGCLRISVMPYNDQQDIDKFINAVKFALSILNDE</sequence>
<evidence type="ECO:0000313" key="10">
    <source>
        <dbReference type="Proteomes" id="UP000005012"/>
    </source>
</evidence>
<organism evidence="9 10">
    <name type="scientific">Providencia stuartii (strain MRSN 2154)</name>
    <dbReference type="NCBI Taxonomy" id="1157951"/>
    <lineage>
        <taxon>Bacteria</taxon>
        <taxon>Pseudomonadati</taxon>
        <taxon>Pseudomonadota</taxon>
        <taxon>Gammaproteobacteria</taxon>
        <taxon>Enterobacterales</taxon>
        <taxon>Morganellaceae</taxon>
        <taxon>Providencia</taxon>
    </lineage>
</organism>
<comment type="catalytic activity">
    <reaction evidence="6">
        <text>(sulfur carrier)-H + L-cysteine = (sulfur carrier)-SH + L-alanine</text>
        <dbReference type="Rhea" id="RHEA:43892"/>
        <dbReference type="Rhea" id="RHEA-COMP:14737"/>
        <dbReference type="Rhea" id="RHEA-COMP:14739"/>
        <dbReference type="ChEBI" id="CHEBI:29917"/>
        <dbReference type="ChEBI" id="CHEBI:35235"/>
        <dbReference type="ChEBI" id="CHEBI:57972"/>
        <dbReference type="ChEBI" id="CHEBI:64428"/>
        <dbReference type="EC" id="2.8.1.7"/>
    </reaction>
</comment>
<dbReference type="KEGG" id="psi:S70_14935"/>
<dbReference type="EMBL" id="CP003488">
    <property type="protein sequence ID" value="AFH94813.1"/>
    <property type="molecule type" value="Genomic_DNA"/>
</dbReference>
<evidence type="ECO:0000256" key="1">
    <source>
        <dbReference type="ARBA" id="ARBA00001933"/>
    </source>
</evidence>
<dbReference type="GO" id="GO:0031071">
    <property type="term" value="F:cysteine desulfurase activity"/>
    <property type="evidence" value="ECO:0007669"/>
    <property type="project" value="UniProtKB-EC"/>
</dbReference>
<dbReference type="Gene3D" id="3.90.1150.10">
    <property type="entry name" value="Aspartate Aminotransferase, domain 1"/>
    <property type="match status" value="1"/>
</dbReference>
<evidence type="ECO:0000256" key="2">
    <source>
        <dbReference type="ARBA" id="ARBA00010447"/>
    </source>
</evidence>
<dbReference type="CDD" id="cd06453">
    <property type="entry name" value="SufS_like"/>
    <property type="match status" value="1"/>
</dbReference>
<name>A0A140NPL8_PROSM</name>
<accession>A0A140NPL8</accession>
<dbReference type="Gene3D" id="3.40.640.10">
    <property type="entry name" value="Type I PLP-dependent aspartate aminotransferase-like (Major domain)"/>
    <property type="match status" value="1"/>
</dbReference>
<dbReference type="Proteomes" id="UP000005012">
    <property type="component" value="Chromosome"/>
</dbReference>
<dbReference type="HOGENOM" id="CLU_003433_2_5_6"/>
<protein>
    <recommendedName>
        <fullName evidence="3">cysteine desulfurase</fullName>
        <ecNumber evidence="3">2.8.1.7</ecNumber>
    </recommendedName>
</protein>
<dbReference type="InterPro" id="IPR010970">
    <property type="entry name" value="Cys_dSase_SufS"/>
</dbReference>
<dbReference type="InterPro" id="IPR015422">
    <property type="entry name" value="PyrdxlP-dep_Trfase_small"/>
</dbReference>
<dbReference type="PATRIC" id="fig|1157951.4.peg.3007"/>
<dbReference type="GO" id="GO:0030170">
    <property type="term" value="F:pyridoxal phosphate binding"/>
    <property type="evidence" value="ECO:0007669"/>
    <property type="project" value="InterPro"/>
</dbReference>
<evidence type="ECO:0000259" key="8">
    <source>
        <dbReference type="Pfam" id="PF00266"/>
    </source>
</evidence>
<gene>
    <name evidence="9" type="ordered locus">S70_14935</name>
</gene>
<dbReference type="EC" id="2.8.1.7" evidence="3"/>
<evidence type="ECO:0000313" key="9">
    <source>
        <dbReference type="EMBL" id="AFH94813.1"/>
    </source>
</evidence>
<reference evidence="9 10" key="1">
    <citation type="journal article" date="2012" name="J. Bacteriol.">
        <title>Complete Genome Sequence of Providencia stuartii Clinical Isolate MRSN 2154.</title>
        <authorList>
            <person name="Clifford R.J."/>
            <person name="Hang J."/>
            <person name="Riley M.C."/>
            <person name="Onmus-Leone F."/>
            <person name="Kuschner R.A."/>
            <person name="Lesho E.P."/>
            <person name="Waterman P.E."/>
        </authorList>
    </citation>
    <scope>NUCLEOTIDE SEQUENCE [LARGE SCALE GENOMIC DNA]</scope>
    <source>
        <strain evidence="9 10">MRSN 2154</strain>
    </source>
</reference>
<reference evidence="10" key="2">
    <citation type="submission" date="2012-04" db="EMBL/GenBank/DDBJ databases">
        <title>Complete genome sequence of Providencia stuartii clinical isolate MRSN 2154.</title>
        <authorList>
            <person name="Clifford R.J."/>
            <person name="Hang J."/>
            <person name="Riley M.C."/>
            <person name="Onmus-Leone F."/>
            <person name="Kuschner R.A."/>
            <person name="Lesho E.P."/>
            <person name="Waterman P.E."/>
        </authorList>
    </citation>
    <scope>NUCLEOTIDE SEQUENCE [LARGE SCALE GENOMIC DNA]</scope>
    <source>
        <strain evidence="10">MRSN 2154</strain>
    </source>
</reference>
<dbReference type="InterPro" id="IPR020578">
    <property type="entry name" value="Aminotrans_V_PyrdxlP_BS"/>
</dbReference>
<dbReference type="PANTHER" id="PTHR43586:SF8">
    <property type="entry name" value="CYSTEINE DESULFURASE 1, CHLOROPLASTIC"/>
    <property type="match status" value="1"/>
</dbReference>
<evidence type="ECO:0000256" key="3">
    <source>
        <dbReference type="ARBA" id="ARBA00012239"/>
    </source>
</evidence>
<dbReference type="NCBIfam" id="NF008126">
    <property type="entry name" value="PRK10874.1"/>
    <property type="match status" value="1"/>
</dbReference>
<dbReference type="GeneID" id="93520457"/>
<dbReference type="Pfam" id="PF00266">
    <property type="entry name" value="Aminotran_5"/>
    <property type="match status" value="1"/>
</dbReference>
<dbReference type="InterPro" id="IPR015421">
    <property type="entry name" value="PyrdxlP-dep_Trfase_major"/>
</dbReference>
<evidence type="ECO:0000256" key="6">
    <source>
        <dbReference type="ARBA" id="ARBA00050776"/>
    </source>
</evidence>
<dbReference type="InterPro" id="IPR022471">
    <property type="entry name" value="Cys_desulphurase_CdsA"/>
</dbReference>
<comment type="similarity">
    <text evidence="2">Belongs to the class-V pyridoxal-phosphate-dependent aminotransferase family. Csd subfamily.</text>
</comment>
<proteinExistence type="inferred from homology"/>
<evidence type="ECO:0000256" key="4">
    <source>
        <dbReference type="ARBA" id="ARBA00022679"/>
    </source>
</evidence>
<dbReference type="PROSITE" id="PS00595">
    <property type="entry name" value="AA_TRANSFER_CLASS_5"/>
    <property type="match status" value="1"/>
</dbReference>
<evidence type="ECO:0000256" key="7">
    <source>
        <dbReference type="RuleBase" id="RU004504"/>
    </source>
</evidence>
<keyword evidence="5" id="KW-0663">Pyridoxal phosphate</keyword>
<dbReference type="GO" id="GO:0006534">
    <property type="term" value="P:cysteine metabolic process"/>
    <property type="evidence" value="ECO:0007669"/>
    <property type="project" value="InterPro"/>
</dbReference>
<dbReference type="PANTHER" id="PTHR43586">
    <property type="entry name" value="CYSTEINE DESULFURASE"/>
    <property type="match status" value="1"/>
</dbReference>
<dbReference type="SUPFAM" id="SSF53383">
    <property type="entry name" value="PLP-dependent transferases"/>
    <property type="match status" value="1"/>
</dbReference>
<feature type="domain" description="Aminotransferase class V" evidence="8">
    <location>
        <begin position="21"/>
        <end position="388"/>
    </location>
</feature>
<dbReference type="GO" id="GO:0016226">
    <property type="term" value="P:iron-sulfur cluster assembly"/>
    <property type="evidence" value="ECO:0007669"/>
    <property type="project" value="InterPro"/>
</dbReference>
<dbReference type="RefSeq" id="WP_014657672.1">
    <property type="nucleotide sequence ID" value="NC_017731.1"/>
</dbReference>
<dbReference type="AlphaFoldDB" id="A0A140NPL8"/>